<proteinExistence type="predicted"/>
<name>A0A0F6W0W4_9BACT</name>
<dbReference type="GO" id="GO:1902929">
    <property type="term" value="C:plasma membrane of growing cell tip"/>
    <property type="evidence" value="ECO:0007669"/>
    <property type="project" value="TreeGrafter"/>
</dbReference>
<reference evidence="1 2" key="1">
    <citation type="submission" date="2015-03" db="EMBL/GenBank/DDBJ databases">
        <title>Genome assembly of Sandaracinus amylolyticus DSM 53668.</title>
        <authorList>
            <person name="Sharma G."/>
            <person name="Subramanian S."/>
        </authorList>
    </citation>
    <scope>NUCLEOTIDE SEQUENCE [LARGE SCALE GENOMIC DNA]</scope>
    <source>
        <strain evidence="1 2">DSM 53668</strain>
    </source>
</reference>
<accession>A0A0F6W0W4</accession>
<dbReference type="SUPFAM" id="SSF101898">
    <property type="entry name" value="NHL repeat"/>
    <property type="match status" value="1"/>
</dbReference>
<dbReference type="InterPro" id="IPR013431">
    <property type="entry name" value="Delta_60_rpt"/>
</dbReference>
<protein>
    <submittedName>
        <fullName evidence="1">Putative autotransporter protein</fullName>
    </submittedName>
</protein>
<evidence type="ECO:0000313" key="2">
    <source>
        <dbReference type="Proteomes" id="UP000034883"/>
    </source>
</evidence>
<dbReference type="PROSITE" id="PS51257">
    <property type="entry name" value="PROKAR_LIPOPROTEIN"/>
    <property type="match status" value="1"/>
</dbReference>
<dbReference type="Pfam" id="PF17164">
    <property type="entry name" value="DUF5122"/>
    <property type="match status" value="1"/>
</dbReference>
<dbReference type="AlphaFoldDB" id="A0A0F6W0W4"/>
<organism evidence="1 2">
    <name type="scientific">Sandaracinus amylolyticus</name>
    <dbReference type="NCBI Taxonomy" id="927083"/>
    <lineage>
        <taxon>Bacteria</taxon>
        <taxon>Pseudomonadati</taxon>
        <taxon>Myxococcota</taxon>
        <taxon>Polyangia</taxon>
        <taxon>Polyangiales</taxon>
        <taxon>Sandaracinaceae</taxon>
        <taxon>Sandaracinus</taxon>
    </lineage>
</organism>
<dbReference type="KEGG" id="samy:DB32_001741"/>
<keyword evidence="2" id="KW-1185">Reference proteome</keyword>
<dbReference type="EMBL" id="CP011125">
    <property type="protein sequence ID" value="AKF04592.1"/>
    <property type="molecule type" value="Genomic_DNA"/>
</dbReference>
<gene>
    <name evidence="1" type="ORF">DB32_001741</name>
</gene>
<dbReference type="Proteomes" id="UP000034883">
    <property type="component" value="Chromosome"/>
</dbReference>
<dbReference type="PANTHER" id="PTHR31778:SF2">
    <property type="entry name" value="BUD SITE SELECTION PROTEIN RAX2"/>
    <property type="match status" value="1"/>
</dbReference>
<dbReference type="STRING" id="927083.DB32_001741"/>
<sequence length="802" mass="83246">MTFTRRFVPVSIAVALSACGSDPVLTDRDGGAGDASIGDAEVVVDGGRGDAGPPPVDGGPACATRDPEFPEDPTAGAWRQGYGNPGVGGDLPNVNSIGFAADGTVYIGGEFTTAGYQAARNIAAWDGATGWRPMGEGLSGRVRSIAVASDGRVFAAYAGNDDWEARRIASWDGTAWTDLAATDDPELDSSGFPLENDAIEEIAFVGDTLFAVGSFDTIEGVEAHGVARLDGTTWSGYAGLAPDRTVEAISATSLTDVCIGGSFSTLGVVASRGAACWNGTAWQARPLPFEHYIGFYDLQRDPADGSLVGAGDFMLDDTGTNGGSIARWVGDRWELVGRGVMSVFGPGSTSGVRGVAFVPSGMYVGGAFRAIDAEEPRPVNAVARWRDGEWDDIGGVYAEVGFIGGDDNVYLVAGGPDGSVYFGGLFTRSDSVAVSHIVRYDGTYWSALRTPGEEYEGVAGSVAALEREASCAIYVGGTFSYAGPIRANSIARYTRDGGYQALGQGVSGSVRAIESLGEGRIVAGGAFSDESGTVFRNVALWDGSQWRALGGSVDGEVAALESVPMDSPDSRELIYVGGDFENAGEVPAEDFAMWDGEVWTAVGGGFTGHLDVWGEETGTSVRALLRDPATGDLIVAGDFRAAGPDGLVVNNIARWDGEQWHAYGDGLGARSQVPNALTFWNGRLVAVGDFQSSGETTVRHVAAWNGTAWEAVGELTLEGFPHVIAVEAVGSALYVGGSMQFGEGQGTHVAVYDGTTWAPLSDGASDLVEALVGMDEGVYVGGTFDRTGTSPSVGLSLWQFAP</sequence>
<evidence type="ECO:0000313" key="1">
    <source>
        <dbReference type="EMBL" id="AKF04592.1"/>
    </source>
</evidence>
<dbReference type="PANTHER" id="PTHR31778">
    <property type="entry name" value="BUD SITE SELECTION PROTEIN RAX2"/>
    <property type="match status" value="1"/>
</dbReference>